<organism evidence="6 7">
    <name type="scientific">Magnusiomyces paraingens</name>
    <dbReference type="NCBI Taxonomy" id="2606893"/>
    <lineage>
        <taxon>Eukaryota</taxon>
        <taxon>Fungi</taxon>
        <taxon>Dikarya</taxon>
        <taxon>Ascomycota</taxon>
        <taxon>Saccharomycotina</taxon>
        <taxon>Dipodascomycetes</taxon>
        <taxon>Dipodascales</taxon>
        <taxon>Dipodascaceae</taxon>
        <taxon>Magnusiomyces</taxon>
    </lineage>
</organism>
<keyword evidence="3" id="KW-0805">Transcription regulation</keyword>
<accession>A0A5E8C7M3</accession>
<dbReference type="PANTHER" id="PTHR12434">
    <property type="entry name" value="MEDIATOR OF RNA POLYMERASE II TRANSCRIPTION SUBUNIT 22"/>
    <property type="match status" value="1"/>
</dbReference>
<keyword evidence="7" id="KW-1185">Reference proteome</keyword>
<sequence length="117" mass="12491">MSQQAASSRTANLLQKVNIATVTLANEFKQIIDLSKNSGKDSATVASEVYQTEASTASIVHAAEDLLAVTRVLKEAWILGQVRPQESAEPVLKAPDGKIIDVTAMAEQLLDEILQGS</sequence>
<name>A0A5E8C7M3_9ASCO</name>
<evidence type="ECO:0000313" key="7">
    <source>
        <dbReference type="Proteomes" id="UP000398389"/>
    </source>
</evidence>
<evidence type="ECO:0000256" key="4">
    <source>
        <dbReference type="ARBA" id="ARBA00023163"/>
    </source>
</evidence>
<dbReference type="Gene3D" id="6.10.280.160">
    <property type="entry name" value="Mediator of RNA polymerase II transcription subunit 22"/>
    <property type="match status" value="1"/>
</dbReference>
<dbReference type="GO" id="GO:0003712">
    <property type="term" value="F:transcription coregulator activity"/>
    <property type="evidence" value="ECO:0007669"/>
    <property type="project" value="InterPro"/>
</dbReference>
<comment type="subcellular location">
    <subcellularLocation>
        <location evidence="1">Nucleus</location>
    </subcellularLocation>
</comment>
<evidence type="ECO:0000313" key="6">
    <source>
        <dbReference type="EMBL" id="VVT57216.1"/>
    </source>
</evidence>
<dbReference type="GO" id="GO:0016592">
    <property type="term" value="C:mediator complex"/>
    <property type="evidence" value="ECO:0007669"/>
    <property type="project" value="InterPro"/>
</dbReference>
<dbReference type="RefSeq" id="XP_031856197.1">
    <property type="nucleotide sequence ID" value="XM_032000306.1"/>
</dbReference>
<dbReference type="Proteomes" id="UP000398389">
    <property type="component" value="Unassembled WGS sequence"/>
</dbReference>
<dbReference type="GeneID" id="43584406"/>
<dbReference type="EMBL" id="CABVLU010000004">
    <property type="protein sequence ID" value="VVT57216.1"/>
    <property type="molecule type" value="Genomic_DNA"/>
</dbReference>
<dbReference type="AlphaFoldDB" id="A0A5E8C7M3"/>
<reference evidence="6 7" key="1">
    <citation type="submission" date="2019-09" db="EMBL/GenBank/DDBJ databases">
        <authorList>
            <person name="Brejova B."/>
        </authorList>
    </citation>
    <scope>NUCLEOTIDE SEQUENCE [LARGE SCALE GENOMIC DNA]</scope>
</reference>
<evidence type="ECO:0000256" key="3">
    <source>
        <dbReference type="ARBA" id="ARBA00023015"/>
    </source>
</evidence>
<keyword evidence="5" id="KW-0539">Nucleus</keyword>
<dbReference type="GO" id="GO:0006357">
    <property type="term" value="P:regulation of transcription by RNA polymerase II"/>
    <property type="evidence" value="ECO:0007669"/>
    <property type="project" value="InterPro"/>
</dbReference>
<dbReference type="OrthoDB" id="203279at2759"/>
<dbReference type="PANTHER" id="PTHR12434:SF6">
    <property type="entry name" value="MEDIATOR OF RNA POLYMERASE II TRANSCRIPTION SUBUNIT 22"/>
    <property type="match status" value="1"/>
</dbReference>
<evidence type="ECO:0000256" key="2">
    <source>
        <dbReference type="ARBA" id="ARBA00005942"/>
    </source>
</evidence>
<gene>
    <name evidence="6" type="ORF">SAPINGB_P005592</name>
</gene>
<protein>
    <recommendedName>
        <fullName evidence="8">Mediator of RNA polymerase II transcription subunit 22</fullName>
    </recommendedName>
</protein>
<keyword evidence="4" id="KW-0804">Transcription</keyword>
<dbReference type="Pfam" id="PF06179">
    <property type="entry name" value="Med22"/>
    <property type="match status" value="1"/>
</dbReference>
<comment type="similarity">
    <text evidence="2">Belongs to the Mediator complex subunit 22 family.</text>
</comment>
<evidence type="ECO:0000256" key="5">
    <source>
        <dbReference type="ARBA" id="ARBA00023242"/>
    </source>
</evidence>
<evidence type="ECO:0008006" key="8">
    <source>
        <dbReference type="Google" id="ProtNLM"/>
    </source>
</evidence>
<proteinExistence type="inferred from homology"/>
<dbReference type="InterPro" id="IPR009332">
    <property type="entry name" value="Med22"/>
</dbReference>
<evidence type="ECO:0000256" key="1">
    <source>
        <dbReference type="ARBA" id="ARBA00004123"/>
    </source>
</evidence>